<dbReference type="InterPro" id="IPR039513">
    <property type="entry name" value="PL-6"/>
</dbReference>
<dbReference type="Gene3D" id="2.160.20.10">
    <property type="entry name" value="Single-stranded right-handed beta-helix, Pectin lyase-like"/>
    <property type="match status" value="1"/>
</dbReference>
<dbReference type="InterPro" id="IPR013783">
    <property type="entry name" value="Ig-like_fold"/>
</dbReference>
<proteinExistence type="predicted"/>
<accession>A0A089HM55</accession>
<organism evidence="1 2">
    <name type="scientific">Paenibacillus durus</name>
    <name type="common">Paenibacillus azotofixans</name>
    <dbReference type="NCBI Taxonomy" id="44251"/>
    <lineage>
        <taxon>Bacteria</taxon>
        <taxon>Bacillati</taxon>
        <taxon>Bacillota</taxon>
        <taxon>Bacilli</taxon>
        <taxon>Bacillales</taxon>
        <taxon>Paenibacillaceae</taxon>
        <taxon>Paenibacillus</taxon>
    </lineage>
</organism>
<name>A0A089HM55_PAEDU</name>
<reference evidence="1 2" key="1">
    <citation type="submission" date="2014-08" db="EMBL/GenBank/DDBJ databases">
        <title>Comparative genomics of the Paenibacillus odorifer group.</title>
        <authorList>
            <person name="den Bakker H.C."/>
            <person name="Tsai Y.-C."/>
            <person name="Martin N."/>
            <person name="Korlach J."/>
            <person name="Wiedmann M."/>
        </authorList>
    </citation>
    <scope>NUCLEOTIDE SEQUENCE [LARGE SCALE GENOMIC DNA]</scope>
    <source>
        <strain evidence="1 2">DSM 1735</strain>
    </source>
</reference>
<dbReference type="Gene3D" id="2.60.40.10">
    <property type="entry name" value="Immunoglobulins"/>
    <property type="match status" value="1"/>
</dbReference>
<dbReference type="InterPro" id="IPR006626">
    <property type="entry name" value="PbH1"/>
</dbReference>
<evidence type="ECO:0000313" key="1">
    <source>
        <dbReference type="EMBL" id="AIQ11428.1"/>
    </source>
</evidence>
<dbReference type="InterPro" id="IPR012334">
    <property type="entry name" value="Pectin_lyas_fold"/>
</dbReference>
<evidence type="ECO:0000313" key="2">
    <source>
        <dbReference type="Proteomes" id="UP000029409"/>
    </source>
</evidence>
<gene>
    <name evidence="1" type="ORF">PDUR_05170</name>
</gene>
<keyword evidence="2" id="KW-1185">Reference proteome</keyword>
<sequence>MVVGGLKPSTTYYFAMRMTDEANNASAISNVASAATTSGSGGSVVNVSTSEDLDSALSSAAPGTTIILTDGTYKKSGSFAISGKNGTAANPITIKAANRDQAVISGGANITATKSSYIVIEGLKFTNTGNSAIKLTSSNNIRITRNHFRLTEDGNSLRWLYIGGANSHHNRIDHNLFEDKHDLGNFITFDGSDTQVSQYDIVEYNHFRNIGPRATNEMEAIRVGWSNISMSDGYITLQYNLFEDCDGDPEIVSFKSGKNIFRYNTIRNSQGVVSSRHGNGNSFYGNFFLGDGSKPDLGGIRIYGQDHKVYNNYFEGLTGSGYDATIAVDGGDVDTSGALNSHFRVYRAEIVNNTLVNNVTGIEIGKNYSLAPKDSKIANNVITGSSKKLINEYKMPDNMTYEGNIVYPTGSGAVGITASASQAAVADPLFTTVNGLQKLSASSPAINASSGSYTYVTDDMDRLPRSDVNDVGADEYSTASILNAPLVSEDVGINAP</sequence>
<dbReference type="CDD" id="cd14251">
    <property type="entry name" value="PL-6"/>
    <property type="match status" value="1"/>
</dbReference>
<protein>
    <submittedName>
        <fullName evidence="1">Lyase</fullName>
    </submittedName>
</protein>
<dbReference type="AlphaFoldDB" id="A0A089HM55"/>
<dbReference type="GO" id="GO:0016829">
    <property type="term" value="F:lyase activity"/>
    <property type="evidence" value="ECO:0007669"/>
    <property type="project" value="UniProtKB-KW"/>
</dbReference>
<dbReference type="Pfam" id="PF14592">
    <property type="entry name" value="Chondroitinas_B"/>
    <property type="match status" value="1"/>
</dbReference>
<dbReference type="KEGG" id="pdu:PDUR_05170"/>
<keyword evidence="1" id="KW-0456">Lyase</keyword>
<dbReference type="eggNOG" id="COG3420">
    <property type="taxonomic scope" value="Bacteria"/>
</dbReference>
<dbReference type="SMART" id="SM00710">
    <property type="entry name" value="PbH1"/>
    <property type="match status" value="7"/>
</dbReference>
<dbReference type="InterPro" id="IPR011050">
    <property type="entry name" value="Pectin_lyase_fold/virulence"/>
</dbReference>
<dbReference type="Proteomes" id="UP000029409">
    <property type="component" value="Chromosome"/>
</dbReference>
<dbReference type="SUPFAM" id="SSF51126">
    <property type="entry name" value="Pectin lyase-like"/>
    <property type="match status" value="1"/>
</dbReference>
<dbReference type="EMBL" id="CP009288">
    <property type="protein sequence ID" value="AIQ11428.1"/>
    <property type="molecule type" value="Genomic_DNA"/>
</dbReference>